<keyword evidence="2" id="KW-0479">Metal-binding</keyword>
<dbReference type="InterPro" id="IPR037518">
    <property type="entry name" value="MPN"/>
</dbReference>
<dbReference type="PROSITE" id="PS50249">
    <property type="entry name" value="MPN"/>
    <property type="match status" value="1"/>
</dbReference>
<dbReference type="RefSeq" id="WP_219238326.1">
    <property type="nucleotide sequence ID" value="NZ_JAHWZX010000008.1"/>
</dbReference>
<dbReference type="EMBL" id="JAHWZX010000008">
    <property type="protein sequence ID" value="MBW4331215.1"/>
    <property type="molecule type" value="Genomic_DNA"/>
</dbReference>
<dbReference type="PANTHER" id="PTHR30471">
    <property type="entry name" value="DNA REPAIR PROTEIN RADC"/>
    <property type="match status" value="1"/>
</dbReference>
<proteinExistence type="predicted"/>
<feature type="domain" description="MPN" evidence="6">
    <location>
        <begin position="1"/>
        <end position="127"/>
    </location>
</feature>
<protein>
    <submittedName>
        <fullName evidence="7">JAB domain-containing protein</fullName>
    </submittedName>
</protein>
<keyword evidence="1" id="KW-0645">Protease</keyword>
<sequence>MIALAGIVPDPGTLPHFFAPLAKARREMAVFAYRDRRGSLIGLRHCHGGLDETILPLRSVVRDALALNAASIVIAHNHPSGISEPSRADCETTRLIARTLRPIGLWLADHWVVAQEDASSFLALGLL</sequence>
<evidence type="ECO:0000256" key="5">
    <source>
        <dbReference type="ARBA" id="ARBA00023049"/>
    </source>
</evidence>
<dbReference type="PROSITE" id="PS01302">
    <property type="entry name" value="UPF0758"/>
    <property type="match status" value="1"/>
</dbReference>
<dbReference type="PANTHER" id="PTHR30471:SF3">
    <property type="entry name" value="UPF0758 PROTEIN YEES-RELATED"/>
    <property type="match status" value="1"/>
</dbReference>
<evidence type="ECO:0000256" key="3">
    <source>
        <dbReference type="ARBA" id="ARBA00022801"/>
    </source>
</evidence>
<evidence type="ECO:0000313" key="7">
    <source>
        <dbReference type="EMBL" id="MBW4331215.1"/>
    </source>
</evidence>
<keyword evidence="4" id="KW-0862">Zinc</keyword>
<dbReference type="InterPro" id="IPR025657">
    <property type="entry name" value="RadC_JAB"/>
</dbReference>
<organism evidence="7 8">
    <name type="scientific">Stakelama flava</name>
    <dbReference type="NCBI Taxonomy" id="2860338"/>
    <lineage>
        <taxon>Bacteria</taxon>
        <taxon>Pseudomonadati</taxon>
        <taxon>Pseudomonadota</taxon>
        <taxon>Alphaproteobacteria</taxon>
        <taxon>Sphingomonadales</taxon>
        <taxon>Sphingomonadaceae</taxon>
        <taxon>Stakelama</taxon>
    </lineage>
</organism>
<dbReference type="InterPro" id="IPR020891">
    <property type="entry name" value="UPF0758_CS"/>
</dbReference>
<reference evidence="7 8" key="1">
    <citation type="submission" date="2021-07" db="EMBL/GenBank/DDBJ databases">
        <title>Stakelama flava sp. nov., a novel endophytic bacterium isolated from branch of Kandelia candel.</title>
        <authorList>
            <person name="Tuo L."/>
        </authorList>
    </citation>
    <scope>NUCLEOTIDE SEQUENCE [LARGE SCALE GENOMIC DNA]</scope>
    <source>
        <strain evidence="7 8">CBK3Z-3</strain>
    </source>
</reference>
<evidence type="ECO:0000256" key="2">
    <source>
        <dbReference type="ARBA" id="ARBA00022723"/>
    </source>
</evidence>
<dbReference type="InterPro" id="IPR001405">
    <property type="entry name" value="UPF0758"/>
</dbReference>
<comment type="caution">
    <text evidence="7">The sequence shown here is derived from an EMBL/GenBank/DDBJ whole genome shotgun (WGS) entry which is preliminary data.</text>
</comment>
<accession>A0ABS6XP59</accession>
<dbReference type="Proteomes" id="UP001197214">
    <property type="component" value="Unassembled WGS sequence"/>
</dbReference>
<keyword evidence="8" id="KW-1185">Reference proteome</keyword>
<evidence type="ECO:0000256" key="4">
    <source>
        <dbReference type="ARBA" id="ARBA00022833"/>
    </source>
</evidence>
<evidence type="ECO:0000259" key="6">
    <source>
        <dbReference type="PROSITE" id="PS50249"/>
    </source>
</evidence>
<gene>
    <name evidence="7" type="ORF">KY084_10065</name>
</gene>
<evidence type="ECO:0000256" key="1">
    <source>
        <dbReference type="ARBA" id="ARBA00022670"/>
    </source>
</evidence>
<name>A0ABS6XP59_9SPHN</name>
<keyword evidence="5" id="KW-0482">Metalloprotease</keyword>
<keyword evidence="3" id="KW-0378">Hydrolase</keyword>
<dbReference type="Pfam" id="PF04002">
    <property type="entry name" value="RadC"/>
    <property type="match status" value="1"/>
</dbReference>
<evidence type="ECO:0000313" key="8">
    <source>
        <dbReference type="Proteomes" id="UP001197214"/>
    </source>
</evidence>